<feature type="compositionally biased region" description="Basic and acidic residues" evidence="4">
    <location>
        <begin position="83"/>
        <end position="98"/>
    </location>
</feature>
<dbReference type="Pfam" id="PF04879">
    <property type="entry name" value="Molybdop_Fe4S4"/>
    <property type="match status" value="1"/>
</dbReference>
<evidence type="ECO:0000313" key="6">
    <source>
        <dbReference type="EMBL" id="GJD55776.1"/>
    </source>
</evidence>
<dbReference type="PROSITE" id="PS51669">
    <property type="entry name" value="4FE4S_MOW_BIS_MGD"/>
    <property type="match status" value="1"/>
</dbReference>
<dbReference type="EMBL" id="BPQI01000039">
    <property type="protein sequence ID" value="GJD55776.1"/>
    <property type="molecule type" value="Genomic_DNA"/>
</dbReference>
<evidence type="ECO:0000256" key="1">
    <source>
        <dbReference type="ARBA" id="ARBA00022723"/>
    </source>
</evidence>
<keyword evidence="3" id="KW-0411">Iron-sulfur</keyword>
<dbReference type="PROSITE" id="PS00551">
    <property type="entry name" value="MOLYBDOPTERIN_PROK_1"/>
    <property type="match status" value="1"/>
</dbReference>
<keyword evidence="2" id="KW-0408">Iron</keyword>
<reference evidence="6" key="3">
    <citation type="submission" date="2021-08" db="EMBL/GenBank/DDBJ databases">
        <authorList>
            <person name="Tani A."/>
            <person name="Ola A."/>
            <person name="Ogura Y."/>
            <person name="Katsura K."/>
            <person name="Hayashi T."/>
        </authorList>
    </citation>
    <scope>NUCLEOTIDE SEQUENCE</scope>
    <source>
        <strain evidence="6">DSM 22415</strain>
    </source>
</reference>
<evidence type="ECO:0000256" key="2">
    <source>
        <dbReference type="ARBA" id="ARBA00023004"/>
    </source>
</evidence>
<dbReference type="GO" id="GO:0051539">
    <property type="term" value="F:4 iron, 4 sulfur cluster binding"/>
    <property type="evidence" value="ECO:0007669"/>
    <property type="project" value="InterPro"/>
</dbReference>
<dbReference type="GO" id="GO:0016491">
    <property type="term" value="F:oxidoreductase activity"/>
    <property type="evidence" value="ECO:0007669"/>
    <property type="project" value="UniProtKB-KW"/>
</dbReference>
<dbReference type="GO" id="GO:0046872">
    <property type="term" value="F:metal ion binding"/>
    <property type="evidence" value="ECO:0007669"/>
    <property type="project" value="UniProtKB-KW"/>
</dbReference>
<evidence type="ECO:0000313" key="7">
    <source>
        <dbReference type="EMBL" id="VUF15853.1"/>
    </source>
</evidence>
<accession>A0A564G5N1</accession>
<feature type="domain" description="4Fe-4S Mo/W bis-MGD-type" evidence="5">
    <location>
        <begin position="13"/>
        <end position="68"/>
    </location>
</feature>
<dbReference type="InterPro" id="IPR006963">
    <property type="entry name" value="Mopterin_OxRdtase_4Fe-4S_dom"/>
</dbReference>
<evidence type="ECO:0000313" key="9">
    <source>
        <dbReference type="Proteomes" id="UP001055303"/>
    </source>
</evidence>
<name>A0A564G5N1_9HYPH</name>
<dbReference type="AlphaFoldDB" id="A0A564G5N1"/>
<keyword evidence="1" id="KW-0479">Metal-binding</keyword>
<evidence type="ECO:0000313" key="8">
    <source>
        <dbReference type="Proteomes" id="UP000401717"/>
    </source>
</evidence>
<keyword evidence="9" id="KW-1185">Reference proteome</keyword>
<evidence type="ECO:0000259" key="5">
    <source>
        <dbReference type="PROSITE" id="PS51669"/>
    </source>
</evidence>
<dbReference type="Proteomes" id="UP000401717">
    <property type="component" value="Unassembled WGS sequence"/>
</dbReference>
<dbReference type="InterPro" id="IPR027467">
    <property type="entry name" value="MopterinOxRdtase_cofactor_BS"/>
</dbReference>
<organism evidence="7 8">
    <name type="scientific">Methylobacterium dankookense</name>
    <dbReference type="NCBI Taxonomy" id="560405"/>
    <lineage>
        <taxon>Bacteria</taxon>
        <taxon>Pseudomonadati</taxon>
        <taxon>Pseudomonadota</taxon>
        <taxon>Alphaproteobacteria</taxon>
        <taxon>Hyphomicrobiales</taxon>
        <taxon>Methylobacteriaceae</taxon>
        <taxon>Methylobacterium</taxon>
    </lineage>
</organism>
<reference evidence="7 8" key="1">
    <citation type="submission" date="2019-06" db="EMBL/GenBank/DDBJ databases">
        <authorList>
            <person name="Rodrigo-Torres L."/>
            <person name="Arahal R. D."/>
            <person name="Lucena T."/>
        </authorList>
    </citation>
    <scope>NUCLEOTIDE SEQUENCE [LARGE SCALE GENOMIC DNA]</scope>
    <source>
        <strain evidence="7 8">SW08-7</strain>
    </source>
</reference>
<protein>
    <submittedName>
        <fullName evidence="7">Formate dehydrogenase-O major subunit</fullName>
        <ecNumber evidence="7">1.2.1.2</ecNumber>
    </submittedName>
</protein>
<evidence type="ECO:0000256" key="4">
    <source>
        <dbReference type="SAM" id="MobiDB-lite"/>
    </source>
</evidence>
<gene>
    <name evidence="7" type="primary">fdoG</name>
    <name evidence="6" type="ORF">IFDJLNFL_1663</name>
    <name evidence="7" type="ORF">MTDSW087_05601</name>
</gene>
<dbReference type="Proteomes" id="UP001055303">
    <property type="component" value="Unassembled WGS sequence"/>
</dbReference>
<dbReference type="Gene3D" id="2.20.25.90">
    <property type="entry name" value="ADC-like domains"/>
    <property type="match status" value="1"/>
</dbReference>
<dbReference type="EC" id="1.2.1.2" evidence="7"/>
<proteinExistence type="predicted"/>
<dbReference type="RefSeq" id="WP_186384029.1">
    <property type="nucleotide sequence ID" value="NZ_BPQI01000039.1"/>
</dbReference>
<keyword evidence="7" id="KW-0560">Oxidoreductase</keyword>
<reference evidence="6" key="2">
    <citation type="journal article" date="2021" name="Front. Microbiol.">
        <title>Comprehensive Comparative Genomics and Phenotyping of Methylobacterium Species.</title>
        <authorList>
            <person name="Alessa O."/>
            <person name="Ogura Y."/>
            <person name="Fujitani Y."/>
            <person name="Takami H."/>
            <person name="Hayashi T."/>
            <person name="Sahin N."/>
            <person name="Tani A."/>
        </authorList>
    </citation>
    <scope>NUCLEOTIDE SEQUENCE</scope>
    <source>
        <strain evidence="6">DSM 22415</strain>
    </source>
</reference>
<dbReference type="SUPFAM" id="SSF53706">
    <property type="entry name" value="Formate dehydrogenase/DMSO reductase, domains 1-3"/>
    <property type="match status" value="1"/>
</dbReference>
<dbReference type="EMBL" id="CABFVH010000073">
    <property type="protein sequence ID" value="VUF15853.1"/>
    <property type="molecule type" value="Genomic_DNA"/>
</dbReference>
<evidence type="ECO:0000256" key="3">
    <source>
        <dbReference type="ARBA" id="ARBA00023014"/>
    </source>
</evidence>
<sequence length="116" mass="12182">MAAAVRPFKLAQMRETRNTCPYCSVACGVILYSLGDRSKNARSAVMHGGDGSAQDRDRSVHRGVTAAGGSAAARAPYLGSAREPPDGSHGRMPSRPDDLDAPGRPVPARPRPEAGR</sequence>
<feature type="region of interest" description="Disordered" evidence="4">
    <location>
        <begin position="42"/>
        <end position="116"/>
    </location>
</feature>